<dbReference type="SUPFAM" id="SSF48452">
    <property type="entry name" value="TPR-like"/>
    <property type="match status" value="1"/>
</dbReference>
<feature type="repeat" description="TPR" evidence="3">
    <location>
        <begin position="68"/>
        <end position="101"/>
    </location>
</feature>
<dbReference type="Proteomes" id="UP000663870">
    <property type="component" value="Unassembled WGS sequence"/>
</dbReference>
<keyword evidence="6" id="KW-1185">Reference proteome</keyword>
<dbReference type="EMBL" id="CAJNOH010001323">
    <property type="protein sequence ID" value="CAF1203957.1"/>
    <property type="molecule type" value="Genomic_DNA"/>
</dbReference>
<organism evidence="5 6">
    <name type="scientific">Rotaria sordida</name>
    <dbReference type="NCBI Taxonomy" id="392033"/>
    <lineage>
        <taxon>Eukaryota</taxon>
        <taxon>Metazoa</taxon>
        <taxon>Spiralia</taxon>
        <taxon>Gnathifera</taxon>
        <taxon>Rotifera</taxon>
        <taxon>Eurotatoria</taxon>
        <taxon>Bdelloidea</taxon>
        <taxon>Philodinida</taxon>
        <taxon>Philodinidae</taxon>
        <taxon>Rotaria</taxon>
    </lineage>
</organism>
<dbReference type="PANTHER" id="PTHR45641">
    <property type="entry name" value="TETRATRICOPEPTIDE REPEAT PROTEIN (AFU_ORTHOLOGUE AFUA_6G03870)"/>
    <property type="match status" value="1"/>
</dbReference>
<keyword evidence="2 3" id="KW-0802">TPR repeat</keyword>
<reference evidence="5" key="1">
    <citation type="submission" date="2021-02" db="EMBL/GenBank/DDBJ databases">
        <authorList>
            <person name="Nowell W R."/>
        </authorList>
    </citation>
    <scope>NUCLEOTIDE SEQUENCE</scope>
</reference>
<comment type="caution">
    <text evidence="5">The sequence shown here is derived from an EMBL/GenBank/DDBJ whole genome shotgun (WGS) entry which is preliminary data.</text>
</comment>
<evidence type="ECO:0008006" key="7">
    <source>
        <dbReference type="Google" id="ProtNLM"/>
    </source>
</evidence>
<evidence type="ECO:0000256" key="3">
    <source>
        <dbReference type="PROSITE-ProRule" id="PRU00339"/>
    </source>
</evidence>
<dbReference type="PANTHER" id="PTHR45641:SF1">
    <property type="entry name" value="AAA+ ATPASE DOMAIN-CONTAINING PROTEIN"/>
    <property type="match status" value="1"/>
</dbReference>
<sequence length="178" mass="19911">MGIYQLAKRAYHEAIAANPNNEITLAENLHSLGLVQSDEGKHEEAMISYNRALEIRKRLFPPVHPAIGKLYNEMGGTYLSIGRLEEALEHFQKTKAIEEESLPENHIERARTLNNIGVTLFKLDRPEEALPFVDKAVAISCNLLPDTDSLRIMFQKTADIVRKRVDTGSCEGVSVGVK</sequence>
<evidence type="ECO:0000313" key="6">
    <source>
        <dbReference type="Proteomes" id="UP000663870"/>
    </source>
</evidence>
<dbReference type="Gene3D" id="1.25.40.10">
    <property type="entry name" value="Tetratricopeptide repeat domain"/>
    <property type="match status" value="1"/>
</dbReference>
<evidence type="ECO:0000313" key="5">
    <source>
        <dbReference type="EMBL" id="CAF1531383.1"/>
    </source>
</evidence>
<dbReference type="SMART" id="SM00028">
    <property type="entry name" value="TPR"/>
    <property type="match status" value="3"/>
</dbReference>
<feature type="repeat" description="TPR" evidence="3">
    <location>
        <begin position="26"/>
        <end position="59"/>
    </location>
</feature>
<keyword evidence="1" id="KW-0677">Repeat</keyword>
<dbReference type="Pfam" id="PF13424">
    <property type="entry name" value="TPR_12"/>
    <property type="match status" value="1"/>
</dbReference>
<dbReference type="Proteomes" id="UP000663854">
    <property type="component" value="Unassembled WGS sequence"/>
</dbReference>
<protein>
    <recommendedName>
        <fullName evidence="7">Tetratricopeptide repeat protein</fullName>
    </recommendedName>
</protein>
<evidence type="ECO:0000313" key="4">
    <source>
        <dbReference type="EMBL" id="CAF1203957.1"/>
    </source>
</evidence>
<dbReference type="InterPro" id="IPR019734">
    <property type="entry name" value="TPR_rpt"/>
</dbReference>
<name>A0A815VP05_9BILA</name>
<dbReference type="PROSITE" id="PS50005">
    <property type="entry name" value="TPR"/>
    <property type="match status" value="2"/>
</dbReference>
<dbReference type="EMBL" id="CAJNOL010002820">
    <property type="protein sequence ID" value="CAF1531383.1"/>
    <property type="molecule type" value="Genomic_DNA"/>
</dbReference>
<dbReference type="Pfam" id="PF13181">
    <property type="entry name" value="TPR_8"/>
    <property type="match status" value="1"/>
</dbReference>
<dbReference type="InterPro" id="IPR011990">
    <property type="entry name" value="TPR-like_helical_dom_sf"/>
</dbReference>
<gene>
    <name evidence="5" type="ORF">JXQ802_LOCUS42266</name>
    <name evidence="4" type="ORF">PYM288_LOCUS25034</name>
</gene>
<evidence type="ECO:0000256" key="1">
    <source>
        <dbReference type="ARBA" id="ARBA00022737"/>
    </source>
</evidence>
<accession>A0A815VP05</accession>
<dbReference type="AlphaFoldDB" id="A0A815VP05"/>
<proteinExistence type="predicted"/>
<evidence type="ECO:0000256" key="2">
    <source>
        <dbReference type="ARBA" id="ARBA00022803"/>
    </source>
</evidence>